<organism evidence="12 13">
    <name type="scientific">Candidatus Xenohaliotis californiensis</name>
    <dbReference type="NCBI Taxonomy" id="84677"/>
    <lineage>
        <taxon>Bacteria</taxon>
        <taxon>Pseudomonadati</taxon>
        <taxon>Pseudomonadota</taxon>
        <taxon>Alphaproteobacteria</taxon>
        <taxon>Rickettsiales</taxon>
        <taxon>Anaplasmataceae</taxon>
        <taxon>Candidatus Xenohaliotis</taxon>
    </lineage>
</organism>
<keyword evidence="7 11" id="KW-0804">Transcription</keyword>
<comment type="similarity">
    <text evidence="1 11">Belongs to the RNA polymerase subunit omega family.</text>
</comment>
<evidence type="ECO:0000256" key="3">
    <source>
        <dbReference type="ARBA" id="ARBA00013725"/>
    </source>
</evidence>
<evidence type="ECO:0000256" key="10">
    <source>
        <dbReference type="ARBA" id="ARBA00048552"/>
    </source>
</evidence>
<accession>A0ABP0EVL0</accession>
<sequence length="127" mass="14487">MHIDIIEKCMKIIPNKFELILLVNQRICEINSGIKLDNNAKEVENDKKNTVIALEEIAFKKININELKQKLIKTYTTNKNTSGIIDFMGSSIDNLDIMQQLDPTEESGYDDINEDAILSSNNENDKI</sequence>
<comment type="subunit">
    <text evidence="11">The RNAP catalytic core consists of 2 alpha, 1 beta, 1 beta' and 1 omega subunit. When a sigma factor is associated with the core the holoenzyme is formed, which can initiate transcription.</text>
</comment>
<dbReference type="EC" id="2.7.7.6" evidence="2 11"/>
<dbReference type="EMBL" id="CAWVOK010000014">
    <property type="protein sequence ID" value="CAK8162682.1"/>
    <property type="molecule type" value="Genomic_DNA"/>
</dbReference>
<evidence type="ECO:0000256" key="7">
    <source>
        <dbReference type="ARBA" id="ARBA00023163"/>
    </source>
</evidence>
<dbReference type="Gene3D" id="3.90.940.10">
    <property type="match status" value="1"/>
</dbReference>
<dbReference type="SUPFAM" id="SSF63562">
    <property type="entry name" value="RPB6/omega subunit-like"/>
    <property type="match status" value="1"/>
</dbReference>
<dbReference type="SMART" id="SM01409">
    <property type="entry name" value="RNA_pol_Rpb6"/>
    <property type="match status" value="1"/>
</dbReference>
<dbReference type="InterPro" id="IPR006110">
    <property type="entry name" value="Pol_omega/Rpo6/RPB6"/>
</dbReference>
<dbReference type="NCBIfam" id="TIGR00690">
    <property type="entry name" value="rpoZ"/>
    <property type="match status" value="1"/>
</dbReference>
<evidence type="ECO:0000256" key="2">
    <source>
        <dbReference type="ARBA" id="ARBA00012418"/>
    </source>
</evidence>
<protein>
    <recommendedName>
        <fullName evidence="3 11">DNA-directed RNA polymerase subunit omega</fullName>
        <shortName evidence="11">RNAP omega subunit</shortName>
        <ecNumber evidence="2 11">2.7.7.6</ecNumber>
    </recommendedName>
    <alternativeName>
        <fullName evidence="9 11">RNA polymerase omega subunit</fullName>
    </alternativeName>
    <alternativeName>
        <fullName evidence="8 11">Transcriptase subunit omega</fullName>
    </alternativeName>
</protein>
<evidence type="ECO:0000256" key="11">
    <source>
        <dbReference type="HAMAP-Rule" id="MF_00366"/>
    </source>
</evidence>
<dbReference type="GO" id="GO:0000428">
    <property type="term" value="C:DNA-directed RNA polymerase complex"/>
    <property type="evidence" value="ECO:0007669"/>
    <property type="project" value="UniProtKB-KW"/>
</dbReference>
<keyword evidence="4 11" id="KW-0240">DNA-directed RNA polymerase</keyword>
<evidence type="ECO:0000256" key="4">
    <source>
        <dbReference type="ARBA" id="ARBA00022478"/>
    </source>
</evidence>
<dbReference type="GO" id="GO:0003899">
    <property type="term" value="F:DNA-directed RNA polymerase activity"/>
    <property type="evidence" value="ECO:0007669"/>
    <property type="project" value="UniProtKB-EC"/>
</dbReference>
<reference evidence="12 13" key="1">
    <citation type="submission" date="2024-01" db="EMBL/GenBank/DDBJ databases">
        <authorList>
            <person name="Kunselman E."/>
        </authorList>
    </citation>
    <scope>NUCLEOTIDE SEQUENCE [LARGE SCALE GENOMIC DNA]</scope>
    <source>
        <strain evidence="12">2 abalone samples</strain>
    </source>
</reference>
<evidence type="ECO:0000256" key="8">
    <source>
        <dbReference type="ARBA" id="ARBA00029924"/>
    </source>
</evidence>
<dbReference type="HAMAP" id="MF_00366">
    <property type="entry name" value="RNApol_bact_RpoZ"/>
    <property type="match status" value="1"/>
</dbReference>
<proteinExistence type="inferred from homology"/>
<keyword evidence="5 11" id="KW-0808">Transferase</keyword>
<comment type="catalytic activity">
    <reaction evidence="10 11">
        <text>RNA(n) + a ribonucleoside 5'-triphosphate = RNA(n+1) + diphosphate</text>
        <dbReference type="Rhea" id="RHEA:21248"/>
        <dbReference type="Rhea" id="RHEA-COMP:14527"/>
        <dbReference type="Rhea" id="RHEA-COMP:17342"/>
        <dbReference type="ChEBI" id="CHEBI:33019"/>
        <dbReference type="ChEBI" id="CHEBI:61557"/>
        <dbReference type="ChEBI" id="CHEBI:140395"/>
        <dbReference type="EC" id="2.7.7.6"/>
    </reaction>
</comment>
<keyword evidence="6 11" id="KW-0548">Nucleotidyltransferase</keyword>
<dbReference type="Pfam" id="PF01192">
    <property type="entry name" value="RNA_pol_Rpb6"/>
    <property type="match status" value="1"/>
</dbReference>
<dbReference type="InterPro" id="IPR036161">
    <property type="entry name" value="RPB6/omega-like_sf"/>
</dbReference>
<dbReference type="InterPro" id="IPR003716">
    <property type="entry name" value="DNA-dir_RNA_pol_omega"/>
</dbReference>
<evidence type="ECO:0000256" key="6">
    <source>
        <dbReference type="ARBA" id="ARBA00022695"/>
    </source>
</evidence>
<evidence type="ECO:0000256" key="9">
    <source>
        <dbReference type="ARBA" id="ARBA00030998"/>
    </source>
</evidence>
<evidence type="ECO:0000256" key="5">
    <source>
        <dbReference type="ARBA" id="ARBA00022679"/>
    </source>
</evidence>
<comment type="function">
    <text evidence="11">Promotes RNA polymerase assembly. Latches the N- and C-terminal regions of the beta' subunit thereby facilitating its interaction with the beta and alpha subunits.</text>
</comment>
<gene>
    <name evidence="11" type="primary">rpoZ</name>
    <name evidence="12" type="ORF">CAXC1_220010</name>
</gene>
<evidence type="ECO:0000256" key="1">
    <source>
        <dbReference type="ARBA" id="ARBA00006711"/>
    </source>
</evidence>
<comment type="caution">
    <text evidence="12">The sequence shown here is derived from an EMBL/GenBank/DDBJ whole genome shotgun (WGS) entry which is preliminary data.</text>
</comment>
<dbReference type="Proteomes" id="UP001314181">
    <property type="component" value="Unassembled WGS sequence"/>
</dbReference>
<name>A0ABP0EVL0_9RICK</name>
<evidence type="ECO:0000313" key="12">
    <source>
        <dbReference type="EMBL" id="CAK8162682.1"/>
    </source>
</evidence>
<dbReference type="RefSeq" id="WP_338363755.1">
    <property type="nucleotide sequence ID" value="NZ_CAWVOK010000014.1"/>
</dbReference>
<keyword evidence="13" id="KW-1185">Reference proteome</keyword>
<evidence type="ECO:0000313" key="13">
    <source>
        <dbReference type="Proteomes" id="UP001314181"/>
    </source>
</evidence>